<sequence>MCGNSKPSQLRITNYELCMIFDNKEKTEGWSIVEKHDKDYTLNNHNHTESQVGISDDDAGGGNGSSGSDSTEASSQQTGTRPSSSSHSRKSLKRRCSDDLIVQIVSVMAANVARIADALSDRPTCLDQVFDVVQTMPGLDEDLILDACEFLSFDEKRAVMFMNLDERLRKKWLLKKLRS</sequence>
<dbReference type="Gramene" id="KGN66566">
    <property type="protein sequence ID" value="KGN66566"/>
    <property type="gene ID" value="Csa_1G629720"/>
</dbReference>
<proteinExistence type="predicted"/>
<gene>
    <name evidence="2" type="ORF">Csa_1G629720</name>
</gene>
<feature type="region of interest" description="Disordered" evidence="1">
    <location>
        <begin position="40"/>
        <end position="92"/>
    </location>
</feature>
<reference evidence="2 3" key="2">
    <citation type="journal article" date="2009" name="PLoS ONE">
        <title>An integrated genetic and cytogenetic map of the cucumber genome.</title>
        <authorList>
            <person name="Ren Y."/>
            <person name="Zhang Z."/>
            <person name="Liu J."/>
            <person name="Staub J.E."/>
            <person name="Han Y."/>
            <person name="Cheng Z."/>
            <person name="Li X."/>
            <person name="Lu J."/>
            <person name="Miao H."/>
            <person name="Kang H."/>
            <person name="Xie B."/>
            <person name="Gu X."/>
            <person name="Wang X."/>
            <person name="Du Y."/>
            <person name="Jin W."/>
            <person name="Huang S."/>
        </authorList>
    </citation>
    <scope>NUCLEOTIDE SEQUENCE [LARGE SCALE GENOMIC DNA]</scope>
    <source>
        <strain evidence="3">cv. 9930</strain>
    </source>
</reference>
<accession>A0A0A0M2Z2</accession>
<dbReference type="AlphaFoldDB" id="A0A0A0M2Z2"/>
<keyword evidence="3" id="KW-1185">Reference proteome</keyword>
<reference evidence="2 3" key="3">
    <citation type="journal article" date="2010" name="BMC Genomics">
        <title>Transcriptome sequencing and comparative analysis of cucumber flowers with different sex types.</title>
        <authorList>
            <person name="Guo S."/>
            <person name="Zheng Y."/>
            <person name="Joung J.G."/>
            <person name="Liu S."/>
            <person name="Zhang Z."/>
            <person name="Crasta O.R."/>
            <person name="Sobral B.W."/>
            <person name="Xu Y."/>
            <person name="Huang S."/>
            <person name="Fei Z."/>
        </authorList>
    </citation>
    <scope>NUCLEOTIDE SEQUENCE [LARGE SCALE GENOMIC DNA]</scope>
    <source>
        <strain evidence="3">cv. 9930</strain>
    </source>
</reference>
<evidence type="ECO:0000313" key="3">
    <source>
        <dbReference type="Proteomes" id="UP000029981"/>
    </source>
</evidence>
<evidence type="ECO:0000313" key="2">
    <source>
        <dbReference type="EMBL" id="KGN66566.1"/>
    </source>
</evidence>
<feature type="compositionally biased region" description="Polar residues" evidence="1">
    <location>
        <begin position="41"/>
        <end position="53"/>
    </location>
</feature>
<name>A0A0A0M2Z2_CUCSA</name>
<organism evidence="2 3">
    <name type="scientific">Cucumis sativus</name>
    <name type="common">Cucumber</name>
    <dbReference type="NCBI Taxonomy" id="3659"/>
    <lineage>
        <taxon>Eukaryota</taxon>
        <taxon>Viridiplantae</taxon>
        <taxon>Streptophyta</taxon>
        <taxon>Embryophyta</taxon>
        <taxon>Tracheophyta</taxon>
        <taxon>Spermatophyta</taxon>
        <taxon>Magnoliopsida</taxon>
        <taxon>eudicotyledons</taxon>
        <taxon>Gunneridae</taxon>
        <taxon>Pentapetalae</taxon>
        <taxon>rosids</taxon>
        <taxon>fabids</taxon>
        <taxon>Cucurbitales</taxon>
        <taxon>Cucurbitaceae</taxon>
        <taxon>Benincaseae</taxon>
        <taxon>Cucumis</taxon>
    </lineage>
</organism>
<reference evidence="2 3" key="4">
    <citation type="journal article" date="2011" name="BMC Genomics">
        <title>RNA-Seq improves annotation of protein-coding genes in the cucumber genome.</title>
        <authorList>
            <person name="Li Z."/>
            <person name="Zhang Z."/>
            <person name="Yan P."/>
            <person name="Huang S."/>
            <person name="Fei Z."/>
            <person name="Lin K."/>
        </authorList>
    </citation>
    <scope>NUCLEOTIDE SEQUENCE [LARGE SCALE GENOMIC DNA]</scope>
    <source>
        <strain evidence="3">cv. 9930</strain>
    </source>
</reference>
<dbReference type="PANTHER" id="PTHR46929">
    <property type="entry name" value="EXPRESSED PROTEIN"/>
    <property type="match status" value="1"/>
</dbReference>
<evidence type="ECO:0000256" key="1">
    <source>
        <dbReference type="SAM" id="MobiDB-lite"/>
    </source>
</evidence>
<feature type="compositionally biased region" description="Low complexity" evidence="1">
    <location>
        <begin position="66"/>
        <end position="86"/>
    </location>
</feature>
<protein>
    <submittedName>
        <fullName evidence="2">Uncharacterized protein</fullName>
    </submittedName>
</protein>
<dbReference type="Proteomes" id="UP000029981">
    <property type="component" value="Chromosome 1"/>
</dbReference>
<reference evidence="2 3" key="1">
    <citation type="journal article" date="2009" name="Nat. Genet.">
        <title>The genome of the cucumber, Cucumis sativus L.</title>
        <authorList>
            <person name="Huang S."/>
            <person name="Li R."/>
            <person name="Zhang Z."/>
            <person name="Li L."/>
            <person name="Gu X."/>
            <person name="Fan W."/>
            <person name="Lucas W.J."/>
            <person name="Wang X."/>
            <person name="Xie B."/>
            <person name="Ni P."/>
            <person name="Ren Y."/>
            <person name="Zhu H."/>
            <person name="Li J."/>
            <person name="Lin K."/>
            <person name="Jin W."/>
            <person name="Fei Z."/>
            <person name="Li G."/>
            <person name="Staub J."/>
            <person name="Kilian A."/>
            <person name="van der Vossen E.A."/>
            <person name="Wu Y."/>
            <person name="Guo J."/>
            <person name="He J."/>
            <person name="Jia Z."/>
            <person name="Ren Y."/>
            <person name="Tian G."/>
            <person name="Lu Y."/>
            <person name="Ruan J."/>
            <person name="Qian W."/>
            <person name="Wang M."/>
            <person name="Huang Q."/>
            <person name="Li B."/>
            <person name="Xuan Z."/>
            <person name="Cao J."/>
            <person name="Asan"/>
            <person name="Wu Z."/>
            <person name="Zhang J."/>
            <person name="Cai Q."/>
            <person name="Bai Y."/>
            <person name="Zhao B."/>
            <person name="Han Y."/>
            <person name="Li Y."/>
            <person name="Li X."/>
            <person name="Wang S."/>
            <person name="Shi Q."/>
            <person name="Liu S."/>
            <person name="Cho W.K."/>
            <person name="Kim J.Y."/>
            <person name="Xu Y."/>
            <person name="Heller-Uszynska K."/>
            <person name="Miao H."/>
            <person name="Cheng Z."/>
            <person name="Zhang S."/>
            <person name="Wu J."/>
            <person name="Yang Y."/>
            <person name="Kang H."/>
            <person name="Li M."/>
            <person name="Liang H."/>
            <person name="Ren X."/>
            <person name="Shi Z."/>
            <person name="Wen M."/>
            <person name="Jian M."/>
            <person name="Yang H."/>
            <person name="Zhang G."/>
            <person name="Yang Z."/>
            <person name="Chen R."/>
            <person name="Liu S."/>
            <person name="Li J."/>
            <person name="Ma L."/>
            <person name="Liu H."/>
            <person name="Zhou Y."/>
            <person name="Zhao J."/>
            <person name="Fang X."/>
            <person name="Li G."/>
            <person name="Fang L."/>
            <person name="Li Y."/>
            <person name="Liu D."/>
            <person name="Zheng H."/>
            <person name="Zhang Y."/>
            <person name="Qin N."/>
            <person name="Li Z."/>
            <person name="Yang G."/>
            <person name="Yang S."/>
            <person name="Bolund L."/>
            <person name="Kristiansen K."/>
            <person name="Zheng H."/>
            <person name="Li S."/>
            <person name="Zhang X."/>
            <person name="Yang H."/>
            <person name="Wang J."/>
            <person name="Sun R."/>
            <person name="Zhang B."/>
            <person name="Jiang S."/>
            <person name="Wang J."/>
            <person name="Du Y."/>
            <person name="Li S."/>
        </authorList>
    </citation>
    <scope>NUCLEOTIDE SEQUENCE [LARGE SCALE GENOMIC DNA]</scope>
    <source>
        <strain evidence="3">cv. 9930</strain>
    </source>
</reference>
<dbReference type="PANTHER" id="PTHR46929:SF29">
    <property type="entry name" value="MYB_SANT-LIKE DOMAIN-CONTAINING PROTEIN"/>
    <property type="match status" value="1"/>
</dbReference>
<dbReference type="EMBL" id="CM002922">
    <property type="protein sequence ID" value="KGN66566.1"/>
    <property type="molecule type" value="Genomic_DNA"/>
</dbReference>